<dbReference type="Proteomes" id="UP000623440">
    <property type="component" value="Unassembled WGS sequence"/>
</dbReference>
<comment type="caution">
    <text evidence="2">The sequence shown here is derived from an EMBL/GenBank/DDBJ whole genome shotgun (WGS) entry which is preliminary data.</text>
</comment>
<accession>A0ABR8DU83</accession>
<name>A0ABR8DU83_9NOSO</name>
<sequence length="73" mass="8617">MLHSEVFVIFRITPLQRERRTAYHRVSDRGSEKSYHRQFRFGVTACVQPNNQETRLDSRPSGFLDWNTGQTFG</sequence>
<evidence type="ECO:0000313" key="3">
    <source>
        <dbReference type="Proteomes" id="UP000623440"/>
    </source>
</evidence>
<reference evidence="2 3" key="1">
    <citation type="journal article" date="2020" name="ISME J.">
        <title>Comparative genomics reveals insights into cyanobacterial evolution and habitat adaptation.</title>
        <authorList>
            <person name="Chen M.Y."/>
            <person name="Teng W.K."/>
            <person name="Zhao L."/>
            <person name="Hu C.X."/>
            <person name="Zhou Y.K."/>
            <person name="Han B.P."/>
            <person name="Song L.R."/>
            <person name="Shu W.S."/>
        </authorList>
    </citation>
    <scope>NUCLEOTIDE SEQUENCE [LARGE SCALE GENOMIC DNA]</scope>
    <source>
        <strain evidence="2 3">FACHB-838</strain>
    </source>
</reference>
<evidence type="ECO:0000313" key="2">
    <source>
        <dbReference type="EMBL" id="MBD2533017.1"/>
    </source>
</evidence>
<dbReference type="EMBL" id="JACJSI010000078">
    <property type="protein sequence ID" value="MBD2533017.1"/>
    <property type="molecule type" value="Genomic_DNA"/>
</dbReference>
<evidence type="ECO:0008006" key="4">
    <source>
        <dbReference type="Google" id="ProtNLM"/>
    </source>
</evidence>
<keyword evidence="3" id="KW-1185">Reference proteome</keyword>
<gene>
    <name evidence="2" type="ORF">H6G97_26970</name>
</gene>
<proteinExistence type="predicted"/>
<protein>
    <recommendedName>
        <fullName evidence="4">Transposase</fullName>
    </recommendedName>
</protein>
<evidence type="ECO:0000256" key="1">
    <source>
        <dbReference type="SAM" id="MobiDB-lite"/>
    </source>
</evidence>
<organism evidence="2 3">
    <name type="scientific">Nostoc flagelliforme FACHB-838</name>
    <dbReference type="NCBI Taxonomy" id="2692904"/>
    <lineage>
        <taxon>Bacteria</taxon>
        <taxon>Bacillati</taxon>
        <taxon>Cyanobacteriota</taxon>
        <taxon>Cyanophyceae</taxon>
        <taxon>Nostocales</taxon>
        <taxon>Nostocaceae</taxon>
        <taxon>Nostoc</taxon>
    </lineage>
</organism>
<dbReference type="RefSeq" id="WP_114085507.1">
    <property type="nucleotide sequence ID" value="NZ_JACJSI010000078.1"/>
</dbReference>
<feature type="region of interest" description="Disordered" evidence="1">
    <location>
        <begin position="52"/>
        <end position="73"/>
    </location>
</feature>